<dbReference type="InterPro" id="IPR054286">
    <property type="entry name" value="DUF7021"/>
</dbReference>
<accession>A0ABU7FZI6</accession>
<evidence type="ECO:0000259" key="2">
    <source>
        <dbReference type="Pfam" id="PF22886"/>
    </source>
</evidence>
<proteinExistence type="predicted"/>
<dbReference type="RefSeq" id="WP_329773852.1">
    <property type="nucleotide sequence ID" value="NZ_JAYDYW010000002.1"/>
</dbReference>
<organism evidence="3 4">
    <name type="scientific">Agarivorans aestuarii</name>
    <dbReference type="NCBI Taxonomy" id="1563703"/>
    <lineage>
        <taxon>Bacteria</taxon>
        <taxon>Pseudomonadati</taxon>
        <taxon>Pseudomonadota</taxon>
        <taxon>Gammaproteobacteria</taxon>
        <taxon>Alteromonadales</taxon>
        <taxon>Alteromonadaceae</taxon>
        <taxon>Agarivorans</taxon>
    </lineage>
</organism>
<evidence type="ECO:0000259" key="1">
    <source>
        <dbReference type="Pfam" id="PF10020"/>
    </source>
</evidence>
<comment type="caution">
    <text evidence="3">The sequence shown here is derived from an EMBL/GenBank/DDBJ whole genome shotgun (WGS) entry which is preliminary data.</text>
</comment>
<dbReference type="EMBL" id="JAYDYW010000002">
    <property type="protein sequence ID" value="MEE1672479.1"/>
    <property type="molecule type" value="Genomic_DNA"/>
</dbReference>
<evidence type="ECO:0000313" key="4">
    <source>
        <dbReference type="Proteomes" id="UP001310248"/>
    </source>
</evidence>
<name>A0ABU7FZI6_9ALTE</name>
<dbReference type="Pfam" id="PF10020">
    <property type="entry name" value="DUF2262"/>
    <property type="match status" value="1"/>
</dbReference>
<feature type="domain" description="DUF7021" evidence="2">
    <location>
        <begin position="12"/>
        <end position="129"/>
    </location>
</feature>
<dbReference type="Proteomes" id="UP001310248">
    <property type="component" value="Unassembled WGS sequence"/>
</dbReference>
<protein>
    <submittedName>
        <fullName evidence="3">DUF2262 domain-containing protein</fullName>
    </submittedName>
</protein>
<evidence type="ECO:0000313" key="3">
    <source>
        <dbReference type="EMBL" id="MEE1672479.1"/>
    </source>
</evidence>
<gene>
    <name evidence="3" type="ORF">SNR37_001808</name>
</gene>
<dbReference type="InterPro" id="IPR019260">
    <property type="entry name" value="DUF2262"/>
</dbReference>
<reference evidence="3 4" key="2">
    <citation type="submission" date="2023-12" db="EMBL/GenBank/DDBJ databases">
        <authorList>
            <consortium name="Cladostephus spongiosus"/>
            <person name="Lorente B."/>
            <person name="Cabral C."/>
            <person name="Frias J."/>
            <person name="Faria J."/>
            <person name="Toubarro D."/>
        </authorList>
    </citation>
    <scope>NUCLEOTIDE SEQUENCE [LARGE SCALE GENOMIC DNA]</scope>
    <source>
        <strain evidence="3 4">ZMCS4</strain>
    </source>
</reference>
<dbReference type="Pfam" id="PF22886">
    <property type="entry name" value="DUF7021"/>
    <property type="match status" value="1"/>
</dbReference>
<feature type="domain" description="DUF2262" evidence="1">
    <location>
        <begin position="139"/>
        <end position="274"/>
    </location>
</feature>
<keyword evidence="4" id="KW-1185">Reference proteome</keyword>
<sequence>MKDIFKDAAVKKEKLEREFSDLSESIITGVVGTNGPGAGKVPADKYWSLNLSLVAWKELGGEINNSSLILSKDLTDDELKDIQAKVKSKSLVQFKVKLSKISPFGDARAQLISILDAPDDIDLDAALEKFKEPVEVTHKEFGDFILDKSVDWFEGNVSWVGKSIRVSVSIDEDNGSPEGGFKTIEALHRDASRWSKKITKYAVSELLELKNDIWLMEGQQELTAKNFVDSMQLESIAVYPDGEFEFWHNDGGLFWGHSILISGSLSDGPNDADIPG</sequence>
<reference evidence="4" key="1">
    <citation type="submission" date="2023-07" db="EMBL/GenBank/DDBJ databases">
        <title>Draft genome sequence of Agarivorans aestuarii strain ZMCS4, a CAZymes producing bacteria isolated from the marine brown algae Clodostephus spongiosus.</title>
        <authorList>
            <person name="Lorente B."/>
            <person name="Cabral C."/>
            <person name="Frias J."/>
            <person name="Faria J."/>
            <person name="Toubarro D."/>
        </authorList>
    </citation>
    <scope>NUCLEOTIDE SEQUENCE [LARGE SCALE GENOMIC DNA]</scope>
    <source>
        <strain evidence="4">ZMCS4</strain>
    </source>
</reference>